<dbReference type="EMBL" id="UZAJ01013670">
    <property type="protein sequence ID" value="VDO67672.1"/>
    <property type="molecule type" value="Genomic_DNA"/>
</dbReference>
<sequence>MILFLAFDIFVALLSAIYYCYKINAAARRRAKLVNAAAVSLPVPGHTVVPCNIVAQQIPLSYSYQSMNRSMHAAGTSLSLRLLKKRSYDNSGSIANPLRWMNANGYDIFLGCSSRNRIDLAWINHRAAPQLQLVFFFFSALFEIIFS</sequence>
<dbReference type="Proteomes" id="UP000267606">
    <property type="component" value="Unassembled WGS sequence"/>
</dbReference>
<organism evidence="1 2">
    <name type="scientific">Onchocerca flexuosa</name>
    <dbReference type="NCBI Taxonomy" id="387005"/>
    <lineage>
        <taxon>Eukaryota</taxon>
        <taxon>Metazoa</taxon>
        <taxon>Ecdysozoa</taxon>
        <taxon>Nematoda</taxon>
        <taxon>Chromadorea</taxon>
        <taxon>Rhabditida</taxon>
        <taxon>Spirurina</taxon>
        <taxon>Spiruromorpha</taxon>
        <taxon>Filarioidea</taxon>
        <taxon>Onchocercidae</taxon>
        <taxon>Onchocerca</taxon>
    </lineage>
</organism>
<accession>A0A3P8B726</accession>
<protein>
    <submittedName>
        <fullName evidence="1">Uncharacterized protein</fullName>
    </submittedName>
</protein>
<keyword evidence="2" id="KW-1185">Reference proteome</keyword>
<evidence type="ECO:0000313" key="2">
    <source>
        <dbReference type="Proteomes" id="UP000267606"/>
    </source>
</evidence>
<proteinExistence type="predicted"/>
<dbReference type="AlphaFoldDB" id="A0A3P8B726"/>
<evidence type="ECO:0000313" key="1">
    <source>
        <dbReference type="EMBL" id="VDO67672.1"/>
    </source>
</evidence>
<reference evidence="1 2" key="1">
    <citation type="submission" date="2018-11" db="EMBL/GenBank/DDBJ databases">
        <authorList>
            <consortium name="Pathogen Informatics"/>
        </authorList>
    </citation>
    <scope>NUCLEOTIDE SEQUENCE [LARGE SCALE GENOMIC DNA]</scope>
</reference>
<name>A0A3P8B726_9BILA</name>
<gene>
    <name evidence="1" type="ORF">OFLC_LOCUS10333</name>
</gene>